<comment type="caution">
    <text evidence="2">The sequence shown here is derived from an EMBL/GenBank/DDBJ whole genome shotgun (WGS) entry which is preliminary data.</text>
</comment>
<dbReference type="InterPro" id="IPR000421">
    <property type="entry name" value="FA58C"/>
</dbReference>
<dbReference type="Pfam" id="PF00754">
    <property type="entry name" value="F5_F8_type_C"/>
    <property type="match status" value="1"/>
</dbReference>
<evidence type="ECO:0000259" key="1">
    <source>
        <dbReference type="Pfam" id="PF00754"/>
    </source>
</evidence>
<evidence type="ECO:0000313" key="3">
    <source>
        <dbReference type="Proteomes" id="UP001363151"/>
    </source>
</evidence>
<sequence>MDPGTPSLDHDVALAAGESDGEVRFFAFLPFGRGVYVSATYALSGGDGLVKTDAAAFASSGDAGGDAADVAATATSDAVALALSDIGSAAVAAAFFHATPDDAPFGEADSSGARHGIQRADAVAAAPSGALAAEPATTYAIGASWVDASLGVFHAAATTTTTPEAEDGSGDCASNNVALASAGASVAAVSSNYGGGSSSSSYGADKAIDGSDSSQWSSDGDGDGASITIALPSATDVVGVGFYSRSMTNSAVIQTYEVRSADGEVLATCALPDADALYACDVAADGAESLTFAAVSTTGGNTGARTVEVYGCASTGDECADDADWFFKKKKRDCAWVSKKPAARCNEDAEAACAEACCSCDEDDASWFAKKATRDCAWVAKKKTKSRCKKKGRDGDGKKKKAKVACPVACCGW</sequence>
<reference evidence="2 3" key="1">
    <citation type="submission" date="2024-03" db="EMBL/GenBank/DDBJ databases">
        <title>Aureococcus anophagefferens CCMP1851 and Kratosvirus quantuckense: Draft genome of a second virus-susceptible host strain in the model system.</title>
        <authorList>
            <person name="Chase E."/>
            <person name="Truchon A.R."/>
            <person name="Schepens W."/>
            <person name="Wilhelm S.W."/>
        </authorList>
    </citation>
    <scope>NUCLEOTIDE SEQUENCE [LARGE SCALE GENOMIC DNA]</scope>
    <source>
        <strain evidence="2 3">CCMP1851</strain>
    </source>
</reference>
<protein>
    <recommendedName>
        <fullName evidence="1">F5/8 type C domain-containing protein</fullName>
    </recommendedName>
</protein>
<keyword evidence="3" id="KW-1185">Reference proteome</keyword>
<dbReference type="InterPro" id="IPR008979">
    <property type="entry name" value="Galactose-bd-like_sf"/>
</dbReference>
<name>A0ABR1FY37_AURAN</name>
<organism evidence="2 3">
    <name type="scientific">Aureococcus anophagefferens</name>
    <name type="common">Harmful bloom alga</name>
    <dbReference type="NCBI Taxonomy" id="44056"/>
    <lineage>
        <taxon>Eukaryota</taxon>
        <taxon>Sar</taxon>
        <taxon>Stramenopiles</taxon>
        <taxon>Ochrophyta</taxon>
        <taxon>Pelagophyceae</taxon>
        <taxon>Pelagomonadales</taxon>
        <taxon>Pelagomonadaceae</taxon>
        <taxon>Aureococcus</taxon>
    </lineage>
</organism>
<dbReference type="Proteomes" id="UP001363151">
    <property type="component" value="Unassembled WGS sequence"/>
</dbReference>
<proteinExistence type="predicted"/>
<feature type="domain" description="F5/8 type C" evidence="1">
    <location>
        <begin position="197"/>
        <end position="260"/>
    </location>
</feature>
<dbReference type="SUPFAM" id="SSF49785">
    <property type="entry name" value="Galactose-binding domain-like"/>
    <property type="match status" value="1"/>
</dbReference>
<evidence type="ECO:0000313" key="2">
    <source>
        <dbReference type="EMBL" id="KAK7241119.1"/>
    </source>
</evidence>
<dbReference type="EMBL" id="JBBJCI010000206">
    <property type="protein sequence ID" value="KAK7241119.1"/>
    <property type="molecule type" value="Genomic_DNA"/>
</dbReference>
<accession>A0ABR1FY37</accession>
<dbReference type="Gene3D" id="2.60.120.260">
    <property type="entry name" value="Galactose-binding domain-like"/>
    <property type="match status" value="1"/>
</dbReference>
<gene>
    <name evidence="2" type="ORF">SO694_00053290</name>
</gene>